<name>A0A1Y2F5X5_9BASI</name>
<dbReference type="Proteomes" id="UP000193467">
    <property type="component" value="Unassembled WGS sequence"/>
</dbReference>
<dbReference type="PROSITE" id="PS50012">
    <property type="entry name" value="RCC1_3"/>
    <property type="match status" value="3"/>
</dbReference>
<feature type="repeat" description="RCC1" evidence="2">
    <location>
        <begin position="216"/>
        <end position="273"/>
    </location>
</feature>
<reference evidence="5 6" key="1">
    <citation type="submission" date="2016-07" db="EMBL/GenBank/DDBJ databases">
        <title>Pervasive Adenine N6-methylation of Active Genes in Fungi.</title>
        <authorList>
            <consortium name="DOE Joint Genome Institute"/>
            <person name="Mondo S.J."/>
            <person name="Dannebaum R.O."/>
            <person name="Kuo R.C."/>
            <person name="Labutti K."/>
            <person name="Haridas S."/>
            <person name="Kuo A."/>
            <person name="Salamov A."/>
            <person name="Ahrendt S.R."/>
            <person name="Lipzen A."/>
            <person name="Sullivan W."/>
            <person name="Andreopoulos W.B."/>
            <person name="Clum A."/>
            <person name="Lindquist E."/>
            <person name="Daum C."/>
            <person name="Ramamoorthy G.K."/>
            <person name="Gryganskyi A."/>
            <person name="Culley D."/>
            <person name="Magnuson J.K."/>
            <person name="James T.Y."/>
            <person name="O'Malley M.A."/>
            <person name="Stajich J.E."/>
            <person name="Spatafora J.W."/>
            <person name="Visel A."/>
            <person name="Grigoriev I.V."/>
        </authorList>
    </citation>
    <scope>NUCLEOTIDE SEQUENCE [LARGE SCALE GENOMIC DNA]</scope>
    <source>
        <strain evidence="5 6">62-1032</strain>
    </source>
</reference>
<dbReference type="PANTHER" id="PTHR46337:SF1">
    <property type="entry name" value="RCC1-LIKE G EXCHANGING FACTOR-LIKE PROTEIN"/>
    <property type="match status" value="1"/>
</dbReference>
<feature type="domain" description="RCC1-like" evidence="4">
    <location>
        <begin position="78"/>
        <end position="401"/>
    </location>
</feature>
<proteinExistence type="predicted"/>
<feature type="region of interest" description="Disordered" evidence="3">
    <location>
        <begin position="403"/>
        <end position="422"/>
    </location>
</feature>
<dbReference type="SUPFAM" id="SSF50985">
    <property type="entry name" value="RCC1/BLIP-II"/>
    <property type="match status" value="1"/>
</dbReference>
<dbReference type="OrthoDB" id="5370059at2759"/>
<dbReference type="InParanoid" id="A0A1Y2F5X5"/>
<sequence length="470" mass="50132">MASQSLVRPTKASRTLSHLLLAGCNPLSPPLAYTSGTSARQSPSNPSITPVPLSNWLGSVGRADDVAHGWRLLPGGLAAGLAHALLAYKSAGSDRVFAVGRNEAGQLGIGFASQEETRGMVEGFGGDAVLQAAASSQSSYLLLRKQDSSALYSFGNLSRGRLGQPAFYPPRELEPHEEPILHLLSQATEVRLPPELSRAKALTTGFEHLLVLSESGEIWGTGCNTDGQLGLGEGVLEDVYQLTQMQLPKEVVSEGGAAQVRAGADTSALITASGKVWTWGNSEYAQALHGRKIDQIHVPTPIDDSFLPSSRRIVDYRCGGSFALVLDDKGSVYSAGYGALGLGPKTLESQIVRRLDTLEDRGITRIRAGWGWATAVRDDGNRSSIFSWGLNNQHGRLGVGALARSSLPSPNASGAPPPPQVPMHVYEPTELVLPLKELGIEGREWELGEVECGQDALWAELTEFDPEEED</sequence>
<dbReference type="InterPro" id="IPR058923">
    <property type="entry name" value="RCC1-like_dom"/>
</dbReference>
<dbReference type="AlphaFoldDB" id="A0A1Y2F5X5"/>
<dbReference type="GO" id="GO:0005085">
    <property type="term" value="F:guanyl-nucleotide exchange factor activity"/>
    <property type="evidence" value="ECO:0007669"/>
    <property type="project" value="TreeGrafter"/>
</dbReference>
<evidence type="ECO:0000256" key="2">
    <source>
        <dbReference type="PROSITE-ProRule" id="PRU00235"/>
    </source>
</evidence>
<organism evidence="5 6">
    <name type="scientific">Leucosporidium creatinivorum</name>
    <dbReference type="NCBI Taxonomy" id="106004"/>
    <lineage>
        <taxon>Eukaryota</taxon>
        <taxon>Fungi</taxon>
        <taxon>Dikarya</taxon>
        <taxon>Basidiomycota</taxon>
        <taxon>Pucciniomycotina</taxon>
        <taxon>Microbotryomycetes</taxon>
        <taxon>Leucosporidiales</taxon>
        <taxon>Leucosporidium</taxon>
    </lineage>
</organism>
<dbReference type="PRINTS" id="PR00633">
    <property type="entry name" value="RCCNDNSATION"/>
</dbReference>
<dbReference type="GO" id="GO:0070131">
    <property type="term" value="P:positive regulation of mitochondrial translation"/>
    <property type="evidence" value="ECO:0007669"/>
    <property type="project" value="TreeGrafter"/>
</dbReference>
<dbReference type="Pfam" id="PF25390">
    <property type="entry name" value="WD40_RLD"/>
    <property type="match status" value="1"/>
</dbReference>
<dbReference type="Gene3D" id="2.130.10.30">
    <property type="entry name" value="Regulator of chromosome condensation 1/beta-lactamase-inhibitor protein II"/>
    <property type="match status" value="1"/>
</dbReference>
<dbReference type="InterPro" id="IPR000408">
    <property type="entry name" value="Reg_chr_condens"/>
</dbReference>
<dbReference type="InterPro" id="IPR053035">
    <property type="entry name" value="Mitochondrial_GEF_domain"/>
</dbReference>
<keyword evidence="1" id="KW-0677">Repeat</keyword>
<gene>
    <name evidence="5" type="ORF">BCR35DRAFT_304688</name>
</gene>
<evidence type="ECO:0000256" key="3">
    <source>
        <dbReference type="SAM" id="MobiDB-lite"/>
    </source>
</evidence>
<evidence type="ECO:0000259" key="4">
    <source>
        <dbReference type="Pfam" id="PF25390"/>
    </source>
</evidence>
<dbReference type="InterPro" id="IPR009091">
    <property type="entry name" value="RCC1/BLIP-II"/>
</dbReference>
<dbReference type="EMBL" id="MCGR01000027">
    <property type="protein sequence ID" value="ORY79291.1"/>
    <property type="molecule type" value="Genomic_DNA"/>
</dbReference>
<feature type="compositionally biased region" description="Low complexity" evidence="3">
    <location>
        <begin position="405"/>
        <end position="414"/>
    </location>
</feature>
<dbReference type="GO" id="GO:0019843">
    <property type="term" value="F:rRNA binding"/>
    <property type="evidence" value="ECO:0007669"/>
    <property type="project" value="TreeGrafter"/>
</dbReference>
<dbReference type="STRING" id="106004.A0A1Y2F5X5"/>
<evidence type="ECO:0000313" key="6">
    <source>
        <dbReference type="Proteomes" id="UP000193467"/>
    </source>
</evidence>
<dbReference type="GO" id="GO:0005743">
    <property type="term" value="C:mitochondrial inner membrane"/>
    <property type="evidence" value="ECO:0007669"/>
    <property type="project" value="TreeGrafter"/>
</dbReference>
<protein>
    <submittedName>
        <fullName evidence="5">Regulator of chromosome condensation 1/beta-lactamase-inhibitor protein II</fullName>
    </submittedName>
</protein>
<evidence type="ECO:0000313" key="5">
    <source>
        <dbReference type="EMBL" id="ORY79291.1"/>
    </source>
</evidence>
<comment type="caution">
    <text evidence="5">The sequence shown here is derived from an EMBL/GenBank/DDBJ whole genome shotgun (WGS) entry which is preliminary data.</text>
</comment>
<evidence type="ECO:0000256" key="1">
    <source>
        <dbReference type="ARBA" id="ARBA00022737"/>
    </source>
</evidence>
<keyword evidence="6" id="KW-1185">Reference proteome</keyword>
<accession>A0A1Y2F5X5</accession>
<feature type="repeat" description="RCC1" evidence="2">
    <location>
        <begin position="94"/>
        <end position="145"/>
    </location>
</feature>
<dbReference type="PANTHER" id="PTHR46337">
    <property type="entry name" value="RCC1-LIKE G EXCHANGING FACTOR-LIKE PROTEIN"/>
    <property type="match status" value="1"/>
</dbReference>
<feature type="repeat" description="RCC1" evidence="2">
    <location>
        <begin position="274"/>
        <end position="329"/>
    </location>
</feature>